<keyword evidence="2" id="KW-1185">Reference proteome</keyword>
<dbReference type="AlphaFoldDB" id="A0AAV9RVA2"/>
<dbReference type="Proteomes" id="UP001311232">
    <property type="component" value="Unassembled WGS sequence"/>
</dbReference>
<sequence length="114" mass="12804">MRDDCRLLGNTKIVRFAIGALYSSRMKAGSYRAYVTESGDTVENVMLPATFSSMTGLVNRVTWGGVRRKVWGRRPASRTSTLINKKCRLEMKVRSAVPIDVNIPLQLAEKDIVR</sequence>
<comment type="caution">
    <text evidence="1">The sequence shown here is derived from an EMBL/GenBank/DDBJ whole genome shotgun (WGS) entry which is preliminary data.</text>
</comment>
<protein>
    <submittedName>
        <fullName evidence="1">Uncharacterized protein</fullName>
    </submittedName>
</protein>
<reference evidence="1 2" key="1">
    <citation type="submission" date="2021-06" db="EMBL/GenBank/DDBJ databases">
        <authorList>
            <person name="Palmer J.M."/>
        </authorList>
    </citation>
    <scope>NUCLEOTIDE SEQUENCE [LARGE SCALE GENOMIC DNA]</scope>
    <source>
        <strain evidence="1 2">MEX-2019</strain>
        <tissue evidence="1">Muscle</tissue>
    </source>
</reference>
<evidence type="ECO:0000313" key="2">
    <source>
        <dbReference type="Proteomes" id="UP001311232"/>
    </source>
</evidence>
<organism evidence="1 2">
    <name type="scientific">Crenichthys baileyi</name>
    <name type="common">White River springfish</name>
    <dbReference type="NCBI Taxonomy" id="28760"/>
    <lineage>
        <taxon>Eukaryota</taxon>
        <taxon>Metazoa</taxon>
        <taxon>Chordata</taxon>
        <taxon>Craniata</taxon>
        <taxon>Vertebrata</taxon>
        <taxon>Euteleostomi</taxon>
        <taxon>Actinopterygii</taxon>
        <taxon>Neopterygii</taxon>
        <taxon>Teleostei</taxon>
        <taxon>Neoteleostei</taxon>
        <taxon>Acanthomorphata</taxon>
        <taxon>Ovalentaria</taxon>
        <taxon>Atherinomorphae</taxon>
        <taxon>Cyprinodontiformes</taxon>
        <taxon>Goodeidae</taxon>
        <taxon>Crenichthys</taxon>
    </lineage>
</organism>
<name>A0AAV9RVA2_9TELE</name>
<gene>
    <name evidence="1" type="ORF">CRENBAI_003497</name>
</gene>
<dbReference type="EMBL" id="JAHHUM010001271">
    <property type="protein sequence ID" value="KAK5612983.1"/>
    <property type="molecule type" value="Genomic_DNA"/>
</dbReference>
<proteinExistence type="predicted"/>
<evidence type="ECO:0000313" key="1">
    <source>
        <dbReference type="EMBL" id="KAK5612983.1"/>
    </source>
</evidence>
<accession>A0AAV9RVA2</accession>